<sequence>MSSHHEKSAPPPPTTIQSGITTLRGKLGYFDSPRRSRGRPRKYPLTSYVPVAPETSDGAQFEDDDEEEVVAEEPTDGVFYQEQQIVEMDQKDDEELKIKQIQQQKMLIVTPMGQRSRGKGRPPRKPFFAASTRVSPPSQPPKLDYDDEPHEGTSTESAPSVVEETSKNVSRAGRARQPTRKILEMERQQSTRHSQSETKADAEPPQHEASKQRAEAEKPPSEDEPELEKQPMTPREEAEQAAYEEAQPGPEQHQQEQLKSQQQVEQRIEKEPEEHEQLLEPVEPIKDTHTAHEEHVEQEESGGGREREESSTLPPPPPPPPSPPPPLPSKAIRDDRPPPAPKNLANRANMRGRPGTSIHMVPPHRRPIPKDLMPPGFPHSRKPSVPPQQMTPKEREILLRRVRENDVEKRAGTQHQPSHHGPSSSHAHQQPPPRMVIAEHDQEASQSSESTKEKTSGSAPPMPSKMSSRKREAGLDLPSEHMPKMKARHVARAGIVPTVAYEAAKVYEMDMETAEDDIIMHNPIDEGDGPSEMMAMEANYEKRAVPHKQYIEVEENGVNVVYEVHTDDDLVNRASDEMIMDETGTQYVIRDENDLDKNPEDDMEHHAQGISKADTIADDEDDMPPQLVPEEVQDDEVVQEVERRQQELVSHQKKPDDDGQQMSLLNIDVSMMETGENFRLSSPGGRAHLVQLARDEHGNAIFIDEQGIVVELITDNGQLVEPSTVINEEAAREAAEASQRDEHDENEPNRVDPGASPSHEQPSCDLRNVEFNFLDSRNICCGLCGEIVVYDTLVSEHLPTMHPEFLQPGVELEEVPYENWLKKRLRQEVKNMENGFRHYDDGAGASGQFSSNVRLFSRGLRQLRKVSQIRVNPNEMSMPQLEMALRRKMIEKLGRKVPVTLVDRFHARCDVCQAVVSLNKKFEIIHLVRHFNAWHPAEHRCTNAWKVEQSPSRGTKILSLHDFAVVDTDSEQNNLQCIWCGMFMDKAAIGMHFSEVHGEQVEVPKCSLCLQEMVLSARLIEKYGEDFGISHPDEFHVASERLNNKYNNEKALDKAIEKYLKRIRTGTLDDAIDDDDDDDDDAEVKLNTTNSQQTFGRRNRMKRKFVKPCFRQICPTNSEYFEAFSACEWKCKLCARPVYGAVISAGAIKHYKEFHPAEMESMQYELVKARLERIGDGSMEFVHPQLVECLICNLTYALHKPFNICRAIRHLRLKHPEVMPETSGKPISGANIDERSEAERKKDEHKIRLGELITDPVQLERFRREHDVEFDKVQVIYGAKPNNEPSYILLAENEHVDEKTAQAIGEIMVVDDDKPAHEKPMVAKIKDEPIDEMFELMDERAFTIPTAAATATTTAAPNQMETAETFHQQQMQQRAEELMRTEPVEYEIGYPDGGNVVLQDVEPETNYEIIQHSQFDGDRVQYMTEEELQDAHARGELQIEYIDQQDDVLDFEFQ</sequence>
<feature type="compositionally biased region" description="Low complexity" evidence="1">
    <location>
        <begin position="414"/>
        <end position="429"/>
    </location>
</feature>
<dbReference type="PANTHER" id="PTHR24216:SF65">
    <property type="entry name" value="PAXILLIN-LIKE PROTEIN 1"/>
    <property type="match status" value="1"/>
</dbReference>
<gene>
    <name evidence="2" type="ORF">CBOVIS_LOCUS7508</name>
</gene>
<keyword evidence="3" id="KW-1185">Reference proteome</keyword>
<evidence type="ECO:0000256" key="1">
    <source>
        <dbReference type="SAM" id="MobiDB-lite"/>
    </source>
</evidence>
<name>A0A8S1EYX9_9PELO</name>
<reference evidence="2 3" key="1">
    <citation type="submission" date="2020-04" db="EMBL/GenBank/DDBJ databases">
        <authorList>
            <person name="Laetsch R D."/>
            <person name="Stevens L."/>
            <person name="Kumar S."/>
            <person name="Blaxter L. M."/>
        </authorList>
    </citation>
    <scope>NUCLEOTIDE SEQUENCE [LARGE SCALE GENOMIC DNA]</scope>
</reference>
<feature type="compositionally biased region" description="Basic and acidic residues" evidence="1">
    <location>
        <begin position="266"/>
        <end position="295"/>
    </location>
</feature>
<dbReference type="Proteomes" id="UP000494206">
    <property type="component" value="Unassembled WGS sequence"/>
</dbReference>
<feature type="region of interest" description="Disordered" evidence="1">
    <location>
        <begin position="1070"/>
        <end position="1095"/>
    </location>
</feature>
<feature type="compositionally biased region" description="Pro residues" evidence="1">
    <location>
        <begin position="313"/>
        <end position="328"/>
    </location>
</feature>
<feature type="region of interest" description="Disordered" evidence="1">
    <location>
        <begin position="108"/>
        <end position="474"/>
    </location>
</feature>
<feature type="region of interest" description="Disordered" evidence="1">
    <location>
        <begin position="1"/>
        <end position="69"/>
    </location>
</feature>
<feature type="compositionally biased region" description="Low complexity" evidence="1">
    <location>
        <begin position="240"/>
        <end position="265"/>
    </location>
</feature>
<evidence type="ECO:0000313" key="2">
    <source>
        <dbReference type="EMBL" id="CAB3405292.1"/>
    </source>
</evidence>
<feature type="compositionally biased region" description="Polar residues" evidence="1">
    <location>
        <begin position="1086"/>
        <end position="1095"/>
    </location>
</feature>
<proteinExistence type="predicted"/>
<dbReference type="OrthoDB" id="5828306at2759"/>
<protein>
    <submittedName>
        <fullName evidence="2">Uncharacterized protein</fullName>
    </submittedName>
</protein>
<accession>A0A8S1EYX9</accession>
<dbReference type="PANTHER" id="PTHR24216">
    <property type="entry name" value="PAXILLIN-RELATED"/>
    <property type="match status" value="1"/>
</dbReference>
<comment type="caution">
    <text evidence="2">The sequence shown here is derived from an EMBL/GenBank/DDBJ whole genome shotgun (WGS) entry which is preliminary data.</text>
</comment>
<feature type="compositionally biased region" description="Basic and acidic residues" evidence="1">
    <location>
        <begin position="392"/>
        <end position="411"/>
    </location>
</feature>
<dbReference type="EMBL" id="CADEPM010000004">
    <property type="protein sequence ID" value="CAB3405292.1"/>
    <property type="molecule type" value="Genomic_DNA"/>
</dbReference>
<evidence type="ECO:0000313" key="3">
    <source>
        <dbReference type="Proteomes" id="UP000494206"/>
    </source>
</evidence>
<feature type="compositionally biased region" description="Acidic residues" evidence="1">
    <location>
        <begin position="1070"/>
        <end position="1082"/>
    </location>
</feature>
<feature type="region of interest" description="Disordered" evidence="1">
    <location>
        <begin position="730"/>
        <end position="762"/>
    </location>
</feature>
<feature type="region of interest" description="Disordered" evidence="1">
    <location>
        <begin position="1219"/>
        <end position="1243"/>
    </location>
</feature>
<feature type="compositionally biased region" description="Basic and acidic residues" evidence="1">
    <location>
        <begin position="1232"/>
        <end position="1243"/>
    </location>
</feature>
<organism evidence="2 3">
    <name type="scientific">Caenorhabditis bovis</name>
    <dbReference type="NCBI Taxonomy" id="2654633"/>
    <lineage>
        <taxon>Eukaryota</taxon>
        <taxon>Metazoa</taxon>
        <taxon>Ecdysozoa</taxon>
        <taxon>Nematoda</taxon>
        <taxon>Chromadorea</taxon>
        <taxon>Rhabditida</taxon>
        <taxon>Rhabditina</taxon>
        <taxon>Rhabditomorpha</taxon>
        <taxon>Rhabditoidea</taxon>
        <taxon>Rhabditidae</taxon>
        <taxon>Peloderinae</taxon>
        <taxon>Caenorhabditis</taxon>
    </lineage>
</organism>
<feature type="compositionally biased region" description="Basic and acidic residues" evidence="1">
    <location>
        <begin position="730"/>
        <end position="750"/>
    </location>
</feature>
<feature type="compositionally biased region" description="Basic and acidic residues" evidence="1">
    <location>
        <begin position="181"/>
        <end position="221"/>
    </location>
</feature>
<feature type="compositionally biased region" description="Acidic residues" evidence="1">
    <location>
        <begin position="60"/>
        <end position="69"/>
    </location>
</feature>